<protein>
    <submittedName>
        <fullName evidence="1">Uncharacterized protein</fullName>
    </submittedName>
</protein>
<evidence type="ECO:0000313" key="1">
    <source>
        <dbReference type="EMBL" id="KAK8780189.1"/>
    </source>
</evidence>
<gene>
    <name evidence="1" type="ORF">V5799_018476</name>
</gene>
<reference evidence="1 2" key="1">
    <citation type="journal article" date="2023" name="Arcadia Sci">
        <title>De novo assembly of a long-read Amblyomma americanum tick genome.</title>
        <authorList>
            <person name="Chou S."/>
            <person name="Poskanzer K.E."/>
            <person name="Rollins M."/>
            <person name="Thuy-Boun P.S."/>
        </authorList>
    </citation>
    <scope>NUCLEOTIDE SEQUENCE [LARGE SCALE GENOMIC DNA]</scope>
    <source>
        <strain evidence="1">F_SG_1</strain>
        <tissue evidence="1">Salivary glands</tissue>
    </source>
</reference>
<proteinExistence type="predicted"/>
<dbReference type="AlphaFoldDB" id="A0AAQ4EZM0"/>
<organism evidence="1 2">
    <name type="scientific">Amblyomma americanum</name>
    <name type="common">Lone star tick</name>
    <dbReference type="NCBI Taxonomy" id="6943"/>
    <lineage>
        <taxon>Eukaryota</taxon>
        <taxon>Metazoa</taxon>
        <taxon>Ecdysozoa</taxon>
        <taxon>Arthropoda</taxon>
        <taxon>Chelicerata</taxon>
        <taxon>Arachnida</taxon>
        <taxon>Acari</taxon>
        <taxon>Parasitiformes</taxon>
        <taxon>Ixodida</taxon>
        <taxon>Ixodoidea</taxon>
        <taxon>Ixodidae</taxon>
        <taxon>Amblyomminae</taxon>
        <taxon>Amblyomma</taxon>
    </lineage>
</organism>
<evidence type="ECO:0000313" key="2">
    <source>
        <dbReference type="Proteomes" id="UP001321473"/>
    </source>
</evidence>
<name>A0AAQ4EZM0_AMBAM</name>
<dbReference type="Proteomes" id="UP001321473">
    <property type="component" value="Unassembled WGS sequence"/>
</dbReference>
<dbReference type="EMBL" id="JARKHS020009125">
    <property type="protein sequence ID" value="KAK8780189.1"/>
    <property type="molecule type" value="Genomic_DNA"/>
</dbReference>
<accession>A0AAQ4EZM0</accession>
<sequence length="162" mass="17766">MTGAERICVWCAAPMTTVYGKVPVAGNGLSNCTREIARQDLGETDDVRRETLKKLRELIAEGQPGDVRRPGCGQCPFRHPLPQAPNFDGLSREGPSRKTRIIVENSALSRQAVETVSARESTSFVRGRLRIANGTLTSAQSTTCSELAYCMCYISFTRKSPK</sequence>
<keyword evidence="2" id="KW-1185">Reference proteome</keyword>
<comment type="caution">
    <text evidence="1">The sequence shown here is derived from an EMBL/GenBank/DDBJ whole genome shotgun (WGS) entry which is preliminary data.</text>
</comment>